<evidence type="ECO:0000256" key="3">
    <source>
        <dbReference type="ARBA" id="ARBA00023186"/>
    </source>
</evidence>
<sequence>MDISVFFTSDLTSSERRVSPQWKVSYLKQRIEQFTGIAPEHQKLQYYPHNTSNEFILLDSESLDLTVADLNIVEFGRIHVQDCDPNSHLADLAQDQANDGYRLSEEAYQNRNDSVLQWKKKEQLGRFDPSYEARVQQLESESVISAASMKVGDRCRIINIGGERRGEVKYIGKIPALDEGKKPWVGVEFDEPVGKNDGSLDGVRYFNAKPGYGSFVTPNKVEVGDFPEENLFNSDDEEL</sequence>
<dbReference type="SUPFAM" id="SSF74924">
    <property type="entry name" value="Cap-Gly domain"/>
    <property type="match status" value="1"/>
</dbReference>
<dbReference type="Gene3D" id="3.10.20.90">
    <property type="entry name" value="Phosphatidylinositol 3-kinase Catalytic Subunit, Chain A, domain 1"/>
    <property type="match status" value="1"/>
</dbReference>
<dbReference type="GO" id="GO:0035371">
    <property type="term" value="C:microtubule plus-end"/>
    <property type="evidence" value="ECO:0007669"/>
    <property type="project" value="TreeGrafter"/>
</dbReference>
<protein>
    <recommendedName>
        <fullName evidence="9">CAP-Gly domain-containing protein</fullName>
    </recommendedName>
</protein>
<dbReference type="PROSITE" id="PS50245">
    <property type="entry name" value="CAP_GLY_2"/>
    <property type="match status" value="1"/>
</dbReference>
<evidence type="ECO:0000259" key="5">
    <source>
        <dbReference type="PROSITE" id="PS50053"/>
    </source>
</evidence>
<organism evidence="7 8">
    <name type="scientific">Australozyma saopauloensis</name>
    <dbReference type="NCBI Taxonomy" id="291208"/>
    <lineage>
        <taxon>Eukaryota</taxon>
        <taxon>Fungi</taxon>
        <taxon>Dikarya</taxon>
        <taxon>Ascomycota</taxon>
        <taxon>Saccharomycotina</taxon>
        <taxon>Pichiomycetes</taxon>
        <taxon>Metschnikowiaceae</taxon>
        <taxon>Australozyma</taxon>
    </lineage>
</organism>
<comment type="subcellular location">
    <subcellularLocation>
        <location evidence="1">Cytoplasm</location>
    </subcellularLocation>
</comment>
<dbReference type="GO" id="GO:0051010">
    <property type="term" value="F:microtubule plus-end binding"/>
    <property type="evidence" value="ECO:0007669"/>
    <property type="project" value="TreeGrafter"/>
</dbReference>
<dbReference type="PANTHER" id="PTHR18916:SF85">
    <property type="entry name" value="TUBULIN-FOLDING COFACTOR B"/>
    <property type="match status" value="1"/>
</dbReference>
<dbReference type="GO" id="GO:0031122">
    <property type="term" value="P:cytoplasmic microtubule organization"/>
    <property type="evidence" value="ECO:0007669"/>
    <property type="project" value="TreeGrafter"/>
</dbReference>
<dbReference type="EMBL" id="CP138896">
    <property type="protein sequence ID" value="WPK25673.1"/>
    <property type="molecule type" value="Genomic_DNA"/>
</dbReference>
<dbReference type="AlphaFoldDB" id="A0AAX4HAT4"/>
<keyword evidence="8" id="KW-1185">Reference proteome</keyword>
<keyword evidence="3" id="KW-0143">Chaperone</keyword>
<evidence type="ECO:0000259" key="6">
    <source>
        <dbReference type="PROSITE" id="PS50245"/>
    </source>
</evidence>
<dbReference type="Pfam" id="PF01302">
    <property type="entry name" value="CAP_GLY"/>
    <property type="match status" value="1"/>
</dbReference>
<dbReference type="GO" id="GO:0005737">
    <property type="term" value="C:cytoplasm"/>
    <property type="evidence" value="ECO:0007669"/>
    <property type="project" value="UniProtKB-SubCell"/>
</dbReference>
<evidence type="ECO:0000256" key="2">
    <source>
        <dbReference type="ARBA" id="ARBA00022490"/>
    </source>
</evidence>
<evidence type="ECO:0000313" key="8">
    <source>
        <dbReference type="Proteomes" id="UP001338582"/>
    </source>
</evidence>
<reference evidence="7 8" key="1">
    <citation type="submission" date="2023-10" db="EMBL/GenBank/DDBJ databases">
        <title>Draft Genome Sequence of Candida saopaulonensis from a very Premature Infant with Sepsis.</title>
        <authorList>
            <person name="Ning Y."/>
            <person name="Dai R."/>
            <person name="Xiao M."/>
            <person name="Xu Y."/>
            <person name="Yan Q."/>
            <person name="Zhang L."/>
        </authorList>
    </citation>
    <scope>NUCLEOTIDE SEQUENCE [LARGE SCALE GENOMIC DNA]</scope>
    <source>
        <strain evidence="7 8">19XY460</strain>
    </source>
</reference>
<dbReference type="InterPro" id="IPR036859">
    <property type="entry name" value="CAP-Gly_dom_sf"/>
</dbReference>
<dbReference type="SUPFAM" id="SSF54236">
    <property type="entry name" value="Ubiquitin-like"/>
    <property type="match status" value="1"/>
</dbReference>
<evidence type="ECO:0000256" key="4">
    <source>
        <dbReference type="ARBA" id="ARBA00025779"/>
    </source>
</evidence>
<dbReference type="InterPro" id="IPR000626">
    <property type="entry name" value="Ubiquitin-like_dom"/>
</dbReference>
<dbReference type="Pfam" id="PF14560">
    <property type="entry name" value="Ubiquitin_2"/>
    <property type="match status" value="1"/>
</dbReference>
<dbReference type="Proteomes" id="UP001338582">
    <property type="component" value="Chromosome 3"/>
</dbReference>
<dbReference type="PROSITE" id="PS00845">
    <property type="entry name" value="CAP_GLY_1"/>
    <property type="match status" value="1"/>
</dbReference>
<dbReference type="SMART" id="SM01052">
    <property type="entry name" value="CAP_GLY"/>
    <property type="match status" value="1"/>
</dbReference>
<evidence type="ECO:0008006" key="9">
    <source>
        <dbReference type="Google" id="ProtNLM"/>
    </source>
</evidence>
<evidence type="ECO:0000313" key="7">
    <source>
        <dbReference type="EMBL" id="WPK25673.1"/>
    </source>
</evidence>
<dbReference type="KEGG" id="asau:88174062"/>
<gene>
    <name evidence="7" type="ORF">PUMCH_002998</name>
</gene>
<dbReference type="RefSeq" id="XP_062878055.1">
    <property type="nucleotide sequence ID" value="XM_063021985.1"/>
</dbReference>
<dbReference type="GeneID" id="88174062"/>
<comment type="similarity">
    <text evidence="4">Belongs to the TBCB family.</text>
</comment>
<proteinExistence type="inferred from homology"/>
<dbReference type="GO" id="GO:0005634">
    <property type="term" value="C:nucleus"/>
    <property type="evidence" value="ECO:0007669"/>
    <property type="project" value="TreeGrafter"/>
</dbReference>
<dbReference type="Gene3D" id="2.30.30.190">
    <property type="entry name" value="CAP Gly-rich-like domain"/>
    <property type="match status" value="1"/>
</dbReference>
<dbReference type="PROSITE" id="PS50053">
    <property type="entry name" value="UBIQUITIN_2"/>
    <property type="match status" value="1"/>
</dbReference>
<evidence type="ECO:0000256" key="1">
    <source>
        <dbReference type="ARBA" id="ARBA00004496"/>
    </source>
</evidence>
<dbReference type="InterPro" id="IPR029071">
    <property type="entry name" value="Ubiquitin-like_domsf"/>
</dbReference>
<keyword evidence="2" id="KW-0963">Cytoplasm</keyword>
<feature type="domain" description="CAP-Gly" evidence="6">
    <location>
        <begin position="175"/>
        <end position="217"/>
    </location>
</feature>
<dbReference type="InterPro" id="IPR000938">
    <property type="entry name" value="CAP-Gly_domain"/>
</dbReference>
<accession>A0AAX4HAT4</accession>
<dbReference type="PANTHER" id="PTHR18916">
    <property type="entry name" value="DYNACTIN 1-RELATED MICROTUBULE-BINDING"/>
    <property type="match status" value="1"/>
</dbReference>
<name>A0AAX4HAT4_9ASCO</name>
<feature type="domain" description="Ubiquitin-like" evidence="5">
    <location>
        <begin position="1"/>
        <end position="80"/>
    </location>
</feature>